<comment type="caution">
    <text evidence="2">The sequence shown here is derived from an EMBL/GenBank/DDBJ whole genome shotgun (WGS) entry which is preliminary data.</text>
</comment>
<feature type="transmembrane region" description="Helical" evidence="1">
    <location>
        <begin position="90"/>
        <end position="108"/>
    </location>
</feature>
<proteinExistence type="predicted"/>
<name>A0A7X0SD88_9CLOT</name>
<evidence type="ECO:0000313" key="3">
    <source>
        <dbReference type="Proteomes" id="UP000585258"/>
    </source>
</evidence>
<dbReference type="RefSeq" id="WP_185164754.1">
    <property type="nucleotide sequence ID" value="NZ_JACKWY010000007.1"/>
</dbReference>
<accession>A0A7X0SD88</accession>
<gene>
    <name evidence="2" type="ORF">H7E68_12510</name>
</gene>
<dbReference type="InterPro" id="IPR045707">
    <property type="entry name" value="DUF6063"/>
</dbReference>
<dbReference type="EMBL" id="JACKWY010000007">
    <property type="protein sequence ID" value="MBB6715528.1"/>
    <property type="molecule type" value="Genomic_DNA"/>
</dbReference>
<reference evidence="2 3" key="1">
    <citation type="submission" date="2020-08" db="EMBL/GenBank/DDBJ databases">
        <title>Clostridia isolated from Swiss meat.</title>
        <authorList>
            <person name="Wambui J."/>
            <person name="Stevens M.J.A."/>
            <person name="Stephan R."/>
        </authorList>
    </citation>
    <scope>NUCLEOTIDE SEQUENCE [LARGE SCALE GENOMIC DNA]</scope>
    <source>
        <strain evidence="2 3">CM001</strain>
    </source>
</reference>
<evidence type="ECO:0000313" key="2">
    <source>
        <dbReference type="EMBL" id="MBB6715528.1"/>
    </source>
</evidence>
<dbReference type="Proteomes" id="UP000585258">
    <property type="component" value="Unassembled WGS sequence"/>
</dbReference>
<keyword evidence="1" id="KW-0812">Transmembrane</keyword>
<sequence>MDINTQTALEIFGHLIKGKMVNYTCNEDLYNKYIVNHSIQEDLESIASNFGLRLYRNEDVGLFVVTQSDNEIFGYTNKELRELLKCKNNTELYLTYFVIYCVISVFYIQNNYKSQATYIRPLSLVEKVDQKLQGIGTVELSIDEEKSFASINKIWTSLPQSNIKDKKEVDFDERRGDTKLAVVNRSLHFLVANKLMSKYPNMARYDITPRFSAIIENYFEDIDTDNIFSKLVELGNESKS</sequence>
<keyword evidence="1" id="KW-0472">Membrane</keyword>
<dbReference type="Pfam" id="PF19539">
    <property type="entry name" value="DUF6063"/>
    <property type="match status" value="1"/>
</dbReference>
<organism evidence="2 3">
    <name type="scientific">Clostridium gasigenes</name>
    <dbReference type="NCBI Taxonomy" id="94869"/>
    <lineage>
        <taxon>Bacteria</taxon>
        <taxon>Bacillati</taxon>
        <taxon>Bacillota</taxon>
        <taxon>Clostridia</taxon>
        <taxon>Eubacteriales</taxon>
        <taxon>Clostridiaceae</taxon>
        <taxon>Clostridium</taxon>
    </lineage>
</organism>
<dbReference type="AlphaFoldDB" id="A0A7X0SD88"/>
<evidence type="ECO:0000256" key="1">
    <source>
        <dbReference type="SAM" id="Phobius"/>
    </source>
</evidence>
<protein>
    <submittedName>
        <fullName evidence="2">Uncharacterized protein</fullName>
    </submittedName>
</protein>
<keyword evidence="1" id="KW-1133">Transmembrane helix</keyword>